<dbReference type="PANTHER" id="PTHR42791">
    <property type="entry name" value="GNAT FAMILY ACETYLTRANSFERASE"/>
    <property type="match status" value="1"/>
</dbReference>
<dbReference type="Pfam" id="PF00583">
    <property type="entry name" value="Acetyltransf_1"/>
    <property type="match status" value="2"/>
</dbReference>
<feature type="non-terminal residue" evidence="2">
    <location>
        <position position="281"/>
    </location>
</feature>
<sequence>MADECAVTVAQWQRPEAAAVYKELIDFMAAGKELCLQRHGPFFYIGFLAVRPEGQGQGLGGCLLRQLLRRADEAGRHGFHIVDQRSWELPEVVPGARASLILMQRPPAAQPDCLLPFSHHVAWWHGIVHNNQLRMAQADIHYLMPNCAAIAYHYPDQKAKEQEGQGEAPGATDVSQWMRPEMKAQIPGLLQCMAEQQAAMLAERQPFFYIAFLAVRPEGQGQGLGARLLRQLLRRADEAGRWSYLEATNDRNVQLYQRHGFSIRSQSSWAVPDACPGLETT</sequence>
<dbReference type="GO" id="GO:0016747">
    <property type="term" value="F:acyltransferase activity, transferring groups other than amino-acyl groups"/>
    <property type="evidence" value="ECO:0007669"/>
    <property type="project" value="InterPro"/>
</dbReference>
<dbReference type="InterPro" id="IPR000182">
    <property type="entry name" value="GNAT_dom"/>
</dbReference>
<reference evidence="2 3" key="1">
    <citation type="submission" date="2020-02" db="EMBL/GenBank/DDBJ databases">
        <title>Draft genome sequence of Haematococcus lacustris strain NIES-144.</title>
        <authorList>
            <person name="Morimoto D."/>
            <person name="Nakagawa S."/>
            <person name="Yoshida T."/>
            <person name="Sawayama S."/>
        </authorList>
    </citation>
    <scope>NUCLEOTIDE SEQUENCE [LARGE SCALE GENOMIC DNA]</scope>
    <source>
        <strain evidence="2 3">NIES-144</strain>
    </source>
</reference>
<organism evidence="2 3">
    <name type="scientific">Haematococcus lacustris</name>
    <name type="common">Green alga</name>
    <name type="synonym">Haematococcus pluvialis</name>
    <dbReference type="NCBI Taxonomy" id="44745"/>
    <lineage>
        <taxon>Eukaryota</taxon>
        <taxon>Viridiplantae</taxon>
        <taxon>Chlorophyta</taxon>
        <taxon>core chlorophytes</taxon>
        <taxon>Chlorophyceae</taxon>
        <taxon>CS clade</taxon>
        <taxon>Chlamydomonadales</taxon>
        <taxon>Haematococcaceae</taxon>
        <taxon>Haematococcus</taxon>
    </lineage>
</organism>
<proteinExistence type="predicted"/>
<accession>A0A699ZER2</accession>
<feature type="non-terminal residue" evidence="2">
    <location>
        <position position="1"/>
    </location>
</feature>
<evidence type="ECO:0000313" key="2">
    <source>
        <dbReference type="EMBL" id="GFH17656.1"/>
    </source>
</evidence>
<feature type="domain" description="N-acetyltransferase" evidence="1">
    <location>
        <begin position="133"/>
        <end position="281"/>
    </location>
</feature>
<dbReference type="PANTHER" id="PTHR42791:SF1">
    <property type="entry name" value="N-ACETYLTRANSFERASE DOMAIN-CONTAINING PROTEIN"/>
    <property type="match status" value="1"/>
</dbReference>
<keyword evidence="2" id="KW-0808">Transferase</keyword>
<evidence type="ECO:0000313" key="3">
    <source>
        <dbReference type="Proteomes" id="UP000485058"/>
    </source>
</evidence>
<dbReference type="InterPro" id="IPR052523">
    <property type="entry name" value="Trichothecene_AcTrans"/>
</dbReference>
<keyword evidence="3" id="KW-1185">Reference proteome</keyword>
<dbReference type="PROSITE" id="PS51186">
    <property type="entry name" value="GNAT"/>
    <property type="match status" value="1"/>
</dbReference>
<evidence type="ECO:0000259" key="1">
    <source>
        <dbReference type="PROSITE" id="PS51186"/>
    </source>
</evidence>
<dbReference type="SUPFAM" id="SSF55729">
    <property type="entry name" value="Acyl-CoA N-acyltransferases (Nat)"/>
    <property type="match status" value="2"/>
</dbReference>
<dbReference type="Proteomes" id="UP000485058">
    <property type="component" value="Unassembled WGS sequence"/>
</dbReference>
<gene>
    <name evidence="2" type="ORF">HaLaN_14336</name>
</gene>
<name>A0A699ZER2_HAELA</name>
<dbReference type="AlphaFoldDB" id="A0A699ZER2"/>
<comment type="caution">
    <text evidence="2">The sequence shown here is derived from an EMBL/GenBank/DDBJ whole genome shotgun (WGS) entry which is preliminary data.</text>
</comment>
<dbReference type="EMBL" id="BLLF01001182">
    <property type="protein sequence ID" value="GFH17656.1"/>
    <property type="molecule type" value="Genomic_DNA"/>
</dbReference>
<protein>
    <submittedName>
        <fullName evidence="2">N-acetyltransferase domain-containing protein</fullName>
    </submittedName>
</protein>
<dbReference type="InterPro" id="IPR016181">
    <property type="entry name" value="Acyl_CoA_acyltransferase"/>
</dbReference>
<dbReference type="Gene3D" id="3.40.630.30">
    <property type="match status" value="2"/>
</dbReference>